<keyword evidence="7 10" id="KW-1133">Transmembrane helix</keyword>
<dbReference type="PROSITE" id="PS50893">
    <property type="entry name" value="ABC_TRANSPORTER_2"/>
    <property type="match status" value="2"/>
</dbReference>
<dbReference type="CDD" id="cd18577">
    <property type="entry name" value="ABC_6TM_Pgp_ABCB1_D1_like"/>
    <property type="match status" value="1"/>
</dbReference>
<evidence type="ECO:0000313" key="13">
    <source>
        <dbReference type="EMBL" id="GAO50499.1"/>
    </source>
</evidence>
<feature type="transmembrane region" description="Helical" evidence="10">
    <location>
        <begin position="450"/>
        <end position="469"/>
    </location>
</feature>
<feature type="transmembrane region" description="Helical" evidence="10">
    <location>
        <begin position="183"/>
        <end position="210"/>
    </location>
</feature>
<keyword evidence="8 10" id="KW-0472">Membrane</keyword>
<dbReference type="FunFam" id="1.20.1560.10:FF:000102">
    <property type="entry name" value="ABC multidrug transporter Mdr1"/>
    <property type="match status" value="1"/>
</dbReference>
<evidence type="ECO:0000256" key="3">
    <source>
        <dbReference type="ARBA" id="ARBA00022448"/>
    </source>
</evidence>
<dbReference type="PROSITE" id="PS00211">
    <property type="entry name" value="ABC_TRANSPORTER_1"/>
    <property type="match status" value="2"/>
</dbReference>
<keyword evidence="6" id="KW-0067">ATP-binding</keyword>
<feature type="transmembrane region" description="Helical" evidence="10">
    <location>
        <begin position="1061"/>
        <end position="1080"/>
    </location>
</feature>
<dbReference type="PANTHER" id="PTHR43394:SF27">
    <property type="entry name" value="ATP-DEPENDENT TRANSLOCASE ABCB1-LIKE"/>
    <property type="match status" value="1"/>
</dbReference>
<dbReference type="Pfam" id="PF00664">
    <property type="entry name" value="ABC_membrane"/>
    <property type="match status" value="2"/>
</dbReference>
<feature type="compositionally biased region" description="Basic and acidic residues" evidence="9">
    <location>
        <begin position="96"/>
        <end position="105"/>
    </location>
</feature>
<evidence type="ECO:0000256" key="7">
    <source>
        <dbReference type="ARBA" id="ARBA00022989"/>
    </source>
</evidence>
<dbReference type="SUPFAM" id="SSF52540">
    <property type="entry name" value="P-loop containing nucleoside triphosphate hydrolases"/>
    <property type="match status" value="2"/>
</dbReference>
<protein>
    <submittedName>
        <fullName evidence="13">Uncharacterized protein</fullName>
    </submittedName>
</protein>
<dbReference type="SMART" id="SM00382">
    <property type="entry name" value="AAA"/>
    <property type="match status" value="2"/>
</dbReference>
<keyword evidence="14" id="KW-1185">Reference proteome</keyword>
<sequence length="1405" mass="152688">MHHTVGIFRAGNTLLPGIRVARPAQKHKNTTPSTPSTPEHTSRRLKMDIAKRDSDIQDDVFEQVELGPLQAATQAVATVTPAPQSALIPPLSVENDVPRLGRADHAPPSTSSTTRRRKGDGHVMVDTASLPSSGAKSENGGGVVDPLERLPPEQREAVLAQSRLPEVTVNYKKLYSLATPFDWLLLVVGTLCAIAAGAALPLMTIVFGGLTNSFSNYFVPGADTSGFQGTVNHYSLYFLYIAIGVFFTTYIYTCSFLITGENITRRIREKYLQSILRQNVAYFDVLGAGEVTTRITSDMNLIQDGISEKVGVSISAVATFFSAFVIAFIKSWKLTLILFCIIPSILFIIGSMSKLAAKFTTQALNAYSQGGTLAEEAISSIRAAQAFGIQDRLANLYASHLSLAEGFGMKKAAANGAMYGGMFFIIYSAYGLAFWEGSRLLVRGEVDTGIVVNVFFSVLIGAFSLGNLAPNLQAFSYAVGAGKKIFEAIERVPSIDSLSDEGVIPQGEVRGDIDLEGVTFVYPARPEVTVMEDYSLHIPSGRTTALVGSSGSGKSTIVGLIERFYDPCAGRVLIDGHDIKTLNVKWLRTHLSLVSQEPTLFATSIYENVAYGLIGTKYEDAEEVVKREMVVKACILANADGFVRQLTEGYDTMVGERAMLLSGGQKQRIAIARAVVSDPKVLLLDEATSALDASSEGIVQDALDKASVGRTTVVIAHRLATIRKADNIVVMAQGKILEQGTHDSLLEMGGTYARLVDAQRLGTEEKERGEEDVEQDEVEERIEEGLGLVKTRTHQSVASQVLANKKGEEGRHYGTWELIKRIGAFNKREAPIMFLGLVASVVGGGAYPAQAIIFAHLIEVLSYQDYNRLRNRADFFSLWWLIIAIIELFAYALMSSMFGYCSEKMVRRVRDQSFRAMLRQDISFFDKEENSTGGLTSMLSTDATKLAGLSGTTLGTLLIIATNLISGCILALVVGWKLALVAIATLPLLVGSGFLRMNMLAKFQDKMKGAYNKAAQTACEATSAIRTVASLTREQHVWDMYHDSLEGPAQAALISTLKSTVWFAASSAITFCCNGLAFWYGATLIRTEGYSLITFFICFTAITFGSQSAGQAFTFAPDMTKAKAAGASVMGLLDRTPETDTWSDEGKRVDQIEAGYIDFKNVHFRYPTRPEVPVLRGLNLKVKPGQFIALVGPSGCGKSTTIGLIERFYEPLAGHVQVDGIDISTYNVNDYRRSLALVSQEPTLYAGSVKFNVTLGAIHDVTDEEIQQACRDANIHDFIMSLPNGYDTLVGNKGSSMSGGQKQRIAIARALIRNPKILLLDEATSALDSESEKVVQAALDKAAKGRTTIAIAHRLATIQKADMIYVIFEGRVTEKGTHEELLGLHGRYYEMAMQQQLEKLGASGL</sequence>
<feature type="transmembrane region" description="Helical" evidence="10">
    <location>
        <begin position="1092"/>
        <end position="1113"/>
    </location>
</feature>
<feature type="transmembrane region" description="Helical" evidence="10">
    <location>
        <begin position="878"/>
        <end position="900"/>
    </location>
</feature>
<dbReference type="GO" id="GO:0005743">
    <property type="term" value="C:mitochondrial inner membrane"/>
    <property type="evidence" value="ECO:0007669"/>
    <property type="project" value="TreeGrafter"/>
</dbReference>
<dbReference type="OMA" id="GFGQEEQ"/>
<feature type="domain" description="ABC transporter" evidence="11">
    <location>
        <begin position="513"/>
        <end position="758"/>
    </location>
</feature>
<keyword evidence="3" id="KW-0813">Transport</keyword>
<proteinExistence type="inferred from homology"/>
<feature type="transmembrane region" description="Helical" evidence="10">
    <location>
        <begin position="237"/>
        <end position="258"/>
    </location>
</feature>
<evidence type="ECO:0000256" key="8">
    <source>
        <dbReference type="ARBA" id="ARBA00023136"/>
    </source>
</evidence>
<dbReference type="InterPro" id="IPR003593">
    <property type="entry name" value="AAA+_ATPase"/>
</dbReference>
<dbReference type="InterPro" id="IPR017871">
    <property type="entry name" value="ABC_transporter-like_CS"/>
</dbReference>
<dbReference type="GO" id="GO:0015421">
    <property type="term" value="F:ABC-type oligopeptide transporter activity"/>
    <property type="evidence" value="ECO:0007669"/>
    <property type="project" value="TreeGrafter"/>
</dbReference>
<dbReference type="STRING" id="698492.A0A0E9NKY5"/>
<dbReference type="EMBL" id="BACD03000033">
    <property type="protein sequence ID" value="GAO50499.1"/>
    <property type="molecule type" value="Genomic_DNA"/>
</dbReference>
<feature type="compositionally biased region" description="Low complexity" evidence="9">
    <location>
        <begin position="30"/>
        <end position="39"/>
    </location>
</feature>
<feature type="transmembrane region" description="Helical" evidence="10">
    <location>
        <begin position="946"/>
        <end position="972"/>
    </location>
</feature>
<feature type="domain" description="ABC transporter" evidence="11">
    <location>
        <begin position="1157"/>
        <end position="1394"/>
    </location>
</feature>
<evidence type="ECO:0000256" key="10">
    <source>
        <dbReference type="SAM" id="Phobius"/>
    </source>
</evidence>
<feature type="transmembrane region" description="Helical" evidence="10">
    <location>
        <begin position="830"/>
        <end position="858"/>
    </location>
</feature>
<feature type="transmembrane region" description="Helical" evidence="10">
    <location>
        <begin position="335"/>
        <end position="357"/>
    </location>
</feature>
<evidence type="ECO:0000256" key="6">
    <source>
        <dbReference type="ARBA" id="ARBA00022840"/>
    </source>
</evidence>
<keyword evidence="4 10" id="KW-0812">Transmembrane</keyword>
<dbReference type="PROSITE" id="PS50929">
    <property type="entry name" value="ABC_TM1F"/>
    <property type="match status" value="2"/>
</dbReference>
<dbReference type="Pfam" id="PF00005">
    <property type="entry name" value="ABC_tran"/>
    <property type="match status" value="2"/>
</dbReference>
<accession>A0A0E9NKY5</accession>
<name>A0A0E9NKY5_SAICN</name>
<keyword evidence="5" id="KW-0547">Nucleotide-binding</keyword>
<evidence type="ECO:0000259" key="12">
    <source>
        <dbReference type="PROSITE" id="PS50929"/>
    </source>
</evidence>
<comment type="subcellular location">
    <subcellularLocation>
        <location evidence="1">Membrane</location>
        <topology evidence="1">Multi-pass membrane protein</topology>
    </subcellularLocation>
</comment>
<dbReference type="InterPro" id="IPR036640">
    <property type="entry name" value="ABC1_TM_sf"/>
</dbReference>
<dbReference type="PANTHER" id="PTHR43394">
    <property type="entry name" value="ATP-DEPENDENT PERMEASE MDL1, MITOCHONDRIAL"/>
    <property type="match status" value="1"/>
</dbReference>
<dbReference type="FunFam" id="1.20.1560.10:FF:000057">
    <property type="entry name" value="ABC multidrug transporter SitT"/>
    <property type="match status" value="1"/>
</dbReference>
<dbReference type="InterPro" id="IPR027417">
    <property type="entry name" value="P-loop_NTPase"/>
</dbReference>
<evidence type="ECO:0000259" key="11">
    <source>
        <dbReference type="PROSITE" id="PS50893"/>
    </source>
</evidence>
<evidence type="ECO:0000256" key="9">
    <source>
        <dbReference type="SAM" id="MobiDB-lite"/>
    </source>
</evidence>
<dbReference type="Gene3D" id="1.20.1560.10">
    <property type="entry name" value="ABC transporter type 1, transmembrane domain"/>
    <property type="match status" value="1"/>
</dbReference>
<dbReference type="GO" id="GO:0090374">
    <property type="term" value="P:oligopeptide export from mitochondrion"/>
    <property type="evidence" value="ECO:0007669"/>
    <property type="project" value="TreeGrafter"/>
</dbReference>
<evidence type="ECO:0000256" key="4">
    <source>
        <dbReference type="ARBA" id="ARBA00022692"/>
    </source>
</evidence>
<dbReference type="FunFam" id="3.40.50.300:FF:000251">
    <property type="entry name" value="ABC transporter B family member 19"/>
    <property type="match status" value="1"/>
</dbReference>
<dbReference type="SUPFAM" id="SSF90123">
    <property type="entry name" value="ABC transporter transmembrane region"/>
    <property type="match status" value="2"/>
</dbReference>
<dbReference type="CDD" id="cd03249">
    <property type="entry name" value="ABC_MTABC3_MDL1_MDL2"/>
    <property type="match status" value="2"/>
</dbReference>
<evidence type="ECO:0000256" key="2">
    <source>
        <dbReference type="ARBA" id="ARBA00007577"/>
    </source>
</evidence>
<evidence type="ECO:0000256" key="1">
    <source>
        <dbReference type="ARBA" id="ARBA00004141"/>
    </source>
</evidence>
<evidence type="ECO:0000256" key="5">
    <source>
        <dbReference type="ARBA" id="ARBA00022741"/>
    </source>
</evidence>
<dbReference type="Proteomes" id="UP000033140">
    <property type="component" value="Unassembled WGS sequence"/>
</dbReference>
<feature type="domain" description="ABC transmembrane type-1" evidence="12">
    <location>
        <begin position="834"/>
        <end position="1121"/>
    </location>
</feature>
<dbReference type="CDD" id="cd18578">
    <property type="entry name" value="ABC_6TM_Pgp_ABCB1_D2_like"/>
    <property type="match status" value="1"/>
</dbReference>
<dbReference type="InterPro" id="IPR011527">
    <property type="entry name" value="ABC1_TM_dom"/>
</dbReference>
<reference evidence="13 14" key="1">
    <citation type="journal article" date="2011" name="J. Gen. Appl. Microbiol.">
        <title>Draft genome sequencing of the enigmatic yeast Saitoella complicata.</title>
        <authorList>
            <person name="Nishida H."/>
            <person name="Hamamoto M."/>
            <person name="Sugiyama J."/>
        </authorList>
    </citation>
    <scope>NUCLEOTIDE SEQUENCE [LARGE SCALE GENOMIC DNA]</scope>
    <source>
        <strain evidence="13 14">NRRL Y-17804</strain>
    </source>
</reference>
<evidence type="ECO:0000313" key="14">
    <source>
        <dbReference type="Proteomes" id="UP000033140"/>
    </source>
</evidence>
<dbReference type="GO" id="GO:0005524">
    <property type="term" value="F:ATP binding"/>
    <property type="evidence" value="ECO:0007669"/>
    <property type="project" value="UniProtKB-KW"/>
</dbReference>
<dbReference type="InterPro" id="IPR003439">
    <property type="entry name" value="ABC_transporter-like_ATP-bd"/>
</dbReference>
<dbReference type="FunFam" id="3.40.50.300:FF:000913">
    <property type="entry name" value="ABC multidrug transporter SitT"/>
    <property type="match status" value="1"/>
</dbReference>
<dbReference type="Gene3D" id="3.40.50.300">
    <property type="entry name" value="P-loop containing nucleotide triphosphate hydrolases"/>
    <property type="match status" value="2"/>
</dbReference>
<feature type="region of interest" description="Disordered" evidence="9">
    <location>
        <begin position="22"/>
        <end position="44"/>
    </location>
</feature>
<feature type="transmembrane region" description="Helical" evidence="10">
    <location>
        <begin position="978"/>
        <end position="997"/>
    </location>
</feature>
<feature type="domain" description="ABC transmembrane type-1" evidence="12">
    <location>
        <begin position="187"/>
        <end position="475"/>
    </location>
</feature>
<dbReference type="InterPro" id="IPR039421">
    <property type="entry name" value="Type_1_exporter"/>
</dbReference>
<comment type="similarity">
    <text evidence="2">Belongs to the ABC transporter superfamily. ABCB family. Multidrug resistance exporter (TC 3.A.1.201) subfamily.</text>
</comment>
<feature type="transmembrane region" description="Helical" evidence="10">
    <location>
        <begin position="310"/>
        <end position="329"/>
    </location>
</feature>
<organism evidence="13 14">
    <name type="scientific">Saitoella complicata (strain BCRC 22490 / CBS 7301 / JCM 7358 / NBRC 10748 / NRRL Y-17804)</name>
    <dbReference type="NCBI Taxonomy" id="698492"/>
    <lineage>
        <taxon>Eukaryota</taxon>
        <taxon>Fungi</taxon>
        <taxon>Dikarya</taxon>
        <taxon>Ascomycota</taxon>
        <taxon>Taphrinomycotina</taxon>
        <taxon>Taphrinomycotina incertae sedis</taxon>
        <taxon>Saitoella</taxon>
    </lineage>
</organism>
<gene>
    <name evidence="13" type="ORF">G7K_4623-t1</name>
</gene>
<comment type="caution">
    <text evidence="13">The sequence shown here is derived from an EMBL/GenBank/DDBJ whole genome shotgun (WGS) entry which is preliminary data.</text>
</comment>
<feature type="region of interest" description="Disordered" evidence="9">
    <location>
        <begin position="86"/>
        <end position="148"/>
    </location>
</feature>
<reference evidence="13 14" key="3">
    <citation type="journal article" date="2015" name="Genome Announc.">
        <title>Draft Genome Sequence of the Archiascomycetous Yeast Saitoella complicata.</title>
        <authorList>
            <person name="Yamauchi K."/>
            <person name="Kondo S."/>
            <person name="Hamamoto M."/>
            <person name="Takahashi Y."/>
            <person name="Ogura Y."/>
            <person name="Hayashi T."/>
            <person name="Nishida H."/>
        </authorList>
    </citation>
    <scope>NUCLEOTIDE SEQUENCE [LARGE SCALE GENOMIC DNA]</scope>
    <source>
        <strain evidence="13 14">NRRL Y-17804</strain>
    </source>
</reference>
<feature type="transmembrane region" description="Helical" evidence="10">
    <location>
        <begin position="412"/>
        <end position="430"/>
    </location>
</feature>
<dbReference type="GO" id="GO:0016887">
    <property type="term" value="F:ATP hydrolysis activity"/>
    <property type="evidence" value="ECO:0007669"/>
    <property type="project" value="InterPro"/>
</dbReference>
<reference evidence="13 14" key="2">
    <citation type="journal article" date="2014" name="J. Gen. Appl. Microbiol.">
        <title>The early diverging ascomycetous budding yeast Saitoella complicata has three histone deacetylases belonging to the Clr6, Hos2, and Rpd3 lineages.</title>
        <authorList>
            <person name="Nishida H."/>
            <person name="Matsumoto T."/>
            <person name="Kondo S."/>
            <person name="Hamamoto M."/>
            <person name="Yoshikawa H."/>
        </authorList>
    </citation>
    <scope>NUCLEOTIDE SEQUENCE [LARGE SCALE GENOMIC DNA]</scope>
    <source>
        <strain evidence="13 14">NRRL Y-17804</strain>
    </source>
</reference>